<comment type="caution">
    <text evidence="2">The sequence shown here is derived from an EMBL/GenBank/DDBJ whole genome shotgun (WGS) entry which is preliminary data.</text>
</comment>
<accession>A0A9Q0NLK1</accession>
<feature type="compositionally biased region" description="Polar residues" evidence="1">
    <location>
        <begin position="1"/>
        <end position="20"/>
    </location>
</feature>
<feature type="compositionally biased region" description="Basic and acidic residues" evidence="1">
    <location>
        <begin position="22"/>
        <end position="69"/>
    </location>
</feature>
<dbReference type="Proteomes" id="UP001151529">
    <property type="component" value="Chromosome 12"/>
</dbReference>
<name>A0A9Q0NLK1_SALVM</name>
<dbReference type="AlphaFoldDB" id="A0A9Q0NLK1"/>
<sequence length="69" mass="8145">MIFSFQEPNVSNSHPISQYGRTEPRREKSNSTLKEKPETLDKFKPRCLNRKDPDSPTKRIRDEADDRII</sequence>
<protein>
    <submittedName>
        <fullName evidence="2">Uncharacterized protein</fullName>
    </submittedName>
</protein>
<proteinExistence type="predicted"/>
<keyword evidence="3" id="KW-1185">Reference proteome</keyword>
<organism evidence="2 3">
    <name type="scientific">Salix viminalis</name>
    <name type="common">Common osier</name>
    <name type="synonym">Basket willow</name>
    <dbReference type="NCBI Taxonomy" id="40686"/>
    <lineage>
        <taxon>Eukaryota</taxon>
        <taxon>Viridiplantae</taxon>
        <taxon>Streptophyta</taxon>
        <taxon>Embryophyta</taxon>
        <taxon>Tracheophyta</taxon>
        <taxon>Spermatophyta</taxon>
        <taxon>Magnoliopsida</taxon>
        <taxon>eudicotyledons</taxon>
        <taxon>Gunneridae</taxon>
        <taxon>Pentapetalae</taxon>
        <taxon>rosids</taxon>
        <taxon>fabids</taxon>
        <taxon>Malpighiales</taxon>
        <taxon>Salicaceae</taxon>
        <taxon>Saliceae</taxon>
        <taxon>Salix</taxon>
    </lineage>
</organism>
<reference evidence="2" key="1">
    <citation type="submission" date="2022-11" db="EMBL/GenBank/DDBJ databases">
        <authorList>
            <person name="Hyden B.L."/>
            <person name="Feng K."/>
            <person name="Yates T."/>
            <person name="Jawdy S."/>
            <person name="Smart L.B."/>
            <person name="Muchero W."/>
        </authorList>
    </citation>
    <scope>NUCLEOTIDE SEQUENCE</scope>
    <source>
        <tissue evidence="2">Shoot tip</tissue>
    </source>
</reference>
<dbReference type="EMBL" id="JAPFFL010000018">
    <property type="protein sequence ID" value="KAJ6671981.1"/>
    <property type="molecule type" value="Genomic_DNA"/>
</dbReference>
<gene>
    <name evidence="2" type="ORF">OIU85_013337</name>
</gene>
<feature type="region of interest" description="Disordered" evidence="1">
    <location>
        <begin position="1"/>
        <end position="69"/>
    </location>
</feature>
<evidence type="ECO:0000313" key="2">
    <source>
        <dbReference type="EMBL" id="KAJ6671981.1"/>
    </source>
</evidence>
<evidence type="ECO:0000313" key="3">
    <source>
        <dbReference type="Proteomes" id="UP001151529"/>
    </source>
</evidence>
<reference evidence="2" key="2">
    <citation type="journal article" date="2023" name="Int. J. Mol. Sci.">
        <title>De Novo Assembly and Annotation of 11 Diverse Shrub Willow (Salix) Genomes Reveals Novel Gene Organization in Sex-Linked Regions.</title>
        <authorList>
            <person name="Hyden B."/>
            <person name="Feng K."/>
            <person name="Yates T.B."/>
            <person name="Jawdy S."/>
            <person name="Cereghino C."/>
            <person name="Smart L.B."/>
            <person name="Muchero W."/>
        </authorList>
    </citation>
    <scope>NUCLEOTIDE SEQUENCE [LARGE SCALE GENOMIC DNA]</scope>
    <source>
        <tissue evidence="2">Shoot tip</tissue>
    </source>
</reference>
<evidence type="ECO:0000256" key="1">
    <source>
        <dbReference type="SAM" id="MobiDB-lite"/>
    </source>
</evidence>